<dbReference type="PROSITE" id="PS51387">
    <property type="entry name" value="FAD_PCMH"/>
    <property type="match status" value="1"/>
</dbReference>
<keyword evidence="1" id="KW-0285">Flavoprotein</keyword>
<evidence type="ECO:0000259" key="3">
    <source>
        <dbReference type="PROSITE" id="PS51387"/>
    </source>
</evidence>
<dbReference type="SUPFAM" id="SSF56176">
    <property type="entry name" value="FAD-binding/transporter-associated domain-like"/>
    <property type="match status" value="1"/>
</dbReference>
<dbReference type="GO" id="GO:0071949">
    <property type="term" value="F:FAD binding"/>
    <property type="evidence" value="ECO:0007669"/>
    <property type="project" value="InterPro"/>
</dbReference>
<dbReference type="PANTHER" id="PTHR43762">
    <property type="entry name" value="L-GULONOLACTONE OXIDASE"/>
    <property type="match status" value="1"/>
</dbReference>
<dbReference type="AlphaFoldDB" id="A0A815GVR4"/>
<keyword evidence="6" id="KW-1185">Reference proteome</keyword>
<evidence type="ECO:0000313" key="5">
    <source>
        <dbReference type="EMBL" id="CAF1595010.1"/>
    </source>
</evidence>
<dbReference type="InterPro" id="IPR016166">
    <property type="entry name" value="FAD-bd_PCMH"/>
</dbReference>
<dbReference type="PANTHER" id="PTHR43762:SF1">
    <property type="entry name" value="D-ARABINONO-1,4-LACTONE OXIDASE"/>
    <property type="match status" value="1"/>
</dbReference>
<dbReference type="Proteomes" id="UP000663832">
    <property type="component" value="Unassembled WGS sequence"/>
</dbReference>
<dbReference type="OrthoDB" id="415825at2759"/>
<sequence>MSSESTIVVNDIHSQLNNTRVAEIVKVGSAEDIHATILKATQQDQSISIAGGRHAMGGQQFGTDTVLIDTTNLNRVLTFDRKTGLIEVEAGIQWPKLIDYLIETQKEAPWSEQWSIAQKQTGADRLSIGGSLSCNAHGRGLKMRPMISDVESFTLVDAAGKFLQCSREENRELFGLVGGGYGLFGVIYSVTLRLLPRQKVERVVELITIDKLQEGFEQRIQDGFIYGDFQFSTDEKSDDFLYRGVFSCYRPVDLDTALPAAQKELSENNWNELFYLAHADKAETFRQYTSYYLSTSGQIYASDIHQMSVYMDDYHHELDHRLDGKEQATEIITEIYVPRPALPDFLAEAREYFRANKVNMVYGTIRLIQKDDESFLAWAKQSYACIIFNLDTVHTPAGIEHSATAFRSLIDMAIIRGGSYYLTYHIYATRSQVETCYPQFAEFLRLKRLYDPQERFQSNWYRHYREMFGGEKTNEYSLKSMVWPHETST</sequence>
<feature type="domain" description="FAD-binding PCMH-type" evidence="3">
    <location>
        <begin position="17"/>
        <end position="197"/>
    </location>
</feature>
<dbReference type="Gene3D" id="3.30.465.10">
    <property type="match status" value="1"/>
</dbReference>
<dbReference type="InterPro" id="IPR006094">
    <property type="entry name" value="Oxid_FAD_bind_N"/>
</dbReference>
<evidence type="ECO:0000313" key="7">
    <source>
        <dbReference type="Proteomes" id="UP000663877"/>
    </source>
</evidence>
<name>A0A815GVR4_9BILA</name>
<evidence type="ECO:0000256" key="1">
    <source>
        <dbReference type="ARBA" id="ARBA00022630"/>
    </source>
</evidence>
<dbReference type="SUPFAM" id="SSF55103">
    <property type="entry name" value="FAD-linked oxidases, C-terminal domain"/>
    <property type="match status" value="1"/>
</dbReference>
<dbReference type="Pfam" id="PF01565">
    <property type="entry name" value="FAD_binding_4"/>
    <property type="match status" value="1"/>
</dbReference>
<keyword evidence="2" id="KW-0274">FAD</keyword>
<dbReference type="InterPro" id="IPR016164">
    <property type="entry name" value="FAD-linked_Oxase-like_C"/>
</dbReference>
<evidence type="ECO:0000313" key="6">
    <source>
        <dbReference type="Proteomes" id="UP000663832"/>
    </source>
</evidence>
<organism evidence="4 7">
    <name type="scientific">Adineta steineri</name>
    <dbReference type="NCBI Taxonomy" id="433720"/>
    <lineage>
        <taxon>Eukaryota</taxon>
        <taxon>Metazoa</taxon>
        <taxon>Spiralia</taxon>
        <taxon>Gnathifera</taxon>
        <taxon>Rotifera</taxon>
        <taxon>Eurotatoria</taxon>
        <taxon>Bdelloidea</taxon>
        <taxon>Adinetida</taxon>
        <taxon>Adinetidae</taxon>
        <taxon>Adineta</taxon>
    </lineage>
</organism>
<dbReference type="InterPro" id="IPR016169">
    <property type="entry name" value="FAD-bd_PCMH_sub2"/>
</dbReference>
<dbReference type="InterPro" id="IPR016167">
    <property type="entry name" value="FAD-bd_PCMH_sub1"/>
</dbReference>
<dbReference type="EMBL" id="CAJNOI010000789">
    <property type="protein sequence ID" value="CAF1345540.1"/>
    <property type="molecule type" value="Genomic_DNA"/>
</dbReference>
<reference evidence="4" key="1">
    <citation type="submission" date="2021-02" db="EMBL/GenBank/DDBJ databases">
        <authorList>
            <person name="Nowell W R."/>
        </authorList>
    </citation>
    <scope>NUCLEOTIDE SEQUENCE</scope>
</reference>
<accession>A0A815GVR4</accession>
<dbReference type="GO" id="GO:0016899">
    <property type="term" value="F:oxidoreductase activity, acting on the CH-OH group of donors, oxygen as acceptor"/>
    <property type="evidence" value="ECO:0007669"/>
    <property type="project" value="InterPro"/>
</dbReference>
<dbReference type="Proteomes" id="UP000663877">
    <property type="component" value="Unassembled WGS sequence"/>
</dbReference>
<protein>
    <recommendedName>
        <fullName evidence="3">FAD-binding PCMH-type domain-containing protein</fullName>
    </recommendedName>
</protein>
<dbReference type="InterPro" id="IPR010031">
    <property type="entry name" value="FAD_lactone_oxidase-like"/>
</dbReference>
<evidence type="ECO:0000313" key="4">
    <source>
        <dbReference type="EMBL" id="CAF1345540.1"/>
    </source>
</evidence>
<comment type="caution">
    <text evidence="4">The sequence shown here is derived from an EMBL/GenBank/DDBJ whole genome shotgun (WGS) entry which is preliminary data.</text>
</comment>
<dbReference type="InterPro" id="IPR036318">
    <property type="entry name" value="FAD-bd_PCMH-like_sf"/>
</dbReference>
<dbReference type="EMBL" id="CAJNOM010001148">
    <property type="protein sequence ID" value="CAF1595010.1"/>
    <property type="molecule type" value="Genomic_DNA"/>
</dbReference>
<proteinExistence type="predicted"/>
<evidence type="ECO:0000256" key="2">
    <source>
        <dbReference type="ARBA" id="ARBA00022827"/>
    </source>
</evidence>
<dbReference type="Gene3D" id="3.30.43.10">
    <property type="entry name" value="Uridine Diphospho-n-acetylenolpyruvylglucosamine Reductase, domain 2"/>
    <property type="match status" value="1"/>
</dbReference>
<gene>
    <name evidence="4" type="ORF">BJG266_LOCUS34661</name>
    <name evidence="5" type="ORF">QVE165_LOCUS51758</name>
</gene>